<dbReference type="Pfam" id="PF00732">
    <property type="entry name" value="GMC_oxred_N"/>
    <property type="match status" value="1"/>
</dbReference>
<evidence type="ECO:0000259" key="6">
    <source>
        <dbReference type="PROSITE" id="PS00624"/>
    </source>
</evidence>
<evidence type="ECO:0000256" key="1">
    <source>
        <dbReference type="ARBA" id="ARBA00010790"/>
    </source>
</evidence>
<dbReference type="Proteomes" id="UP001353858">
    <property type="component" value="Unassembled WGS sequence"/>
</dbReference>
<dbReference type="AlphaFoldDB" id="A0AAN7QBX9"/>
<dbReference type="SUPFAM" id="SSF54373">
    <property type="entry name" value="FAD-linked reductases, C-terminal domain"/>
    <property type="match status" value="1"/>
</dbReference>
<reference evidence="8" key="1">
    <citation type="submission" date="2023-01" db="EMBL/GenBank/DDBJ databases">
        <title>Key to firefly adult light organ development and bioluminescence: homeobox transcription factors regulate luciferase expression and transportation to peroxisome.</title>
        <authorList>
            <person name="Fu X."/>
        </authorList>
    </citation>
    <scope>NUCLEOTIDE SEQUENCE [LARGE SCALE GENOMIC DNA]</scope>
</reference>
<dbReference type="PROSITE" id="PS00623">
    <property type="entry name" value="GMC_OXRED_1"/>
    <property type="match status" value="1"/>
</dbReference>
<dbReference type="EMBL" id="JARPUR010000001">
    <property type="protein sequence ID" value="KAK4887510.1"/>
    <property type="molecule type" value="Genomic_DNA"/>
</dbReference>
<proteinExistence type="inferred from homology"/>
<keyword evidence="8" id="KW-1185">Reference proteome</keyword>
<dbReference type="PIRSF" id="PIRSF000137">
    <property type="entry name" value="Alcohol_oxidase"/>
    <property type="match status" value="1"/>
</dbReference>
<feature type="binding site" evidence="3">
    <location>
        <position position="190"/>
    </location>
    <ligand>
        <name>FAD</name>
        <dbReference type="ChEBI" id="CHEBI:57692"/>
    </ligand>
</feature>
<accession>A0AAN7QBX9</accession>
<dbReference type="Gene3D" id="3.30.560.10">
    <property type="entry name" value="Glucose Oxidase, domain 3"/>
    <property type="match status" value="1"/>
</dbReference>
<feature type="domain" description="Glucose-methanol-choline oxidoreductase N-terminal" evidence="5">
    <location>
        <begin position="184"/>
        <end position="207"/>
    </location>
</feature>
<feature type="active site" description="Proton acceptor" evidence="2">
    <location>
        <position position="629"/>
    </location>
</feature>
<dbReference type="InterPro" id="IPR012132">
    <property type="entry name" value="GMC_OxRdtase"/>
</dbReference>
<keyword evidence="4" id="KW-0285">Flavoprotein</keyword>
<evidence type="ECO:0000256" key="2">
    <source>
        <dbReference type="PIRSR" id="PIRSR000137-1"/>
    </source>
</evidence>
<feature type="binding site" evidence="3">
    <location>
        <begin position="194"/>
        <end position="197"/>
    </location>
    <ligand>
        <name>FAD</name>
        <dbReference type="ChEBI" id="CHEBI:57692"/>
    </ligand>
</feature>
<name>A0AAN7QBX9_9COLE</name>
<dbReference type="SUPFAM" id="SSF51905">
    <property type="entry name" value="FAD/NAD(P)-binding domain"/>
    <property type="match status" value="1"/>
</dbReference>
<dbReference type="PANTHER" id="PTHR11552">
    <property type="entry name" value="GLUCOSE-METHANOL-CHOLINE GMC OXIDOREDUCTASE"/>
    <property type="match status" value="1"/>
</dbReference>
<dbReference type="InterPro" id="IPR007867">
    <property type="entry name" value="GMC_OxRtase_C"/>
</dbReference>
<dbReference type="GO" id="GO:0016614">
    <property type="term" value="F:oxidoreductase activity, acting on CH-OH group of donors"/>
    <property type="evidence" value="ECO:0007669"/>
    <property type="project" value="InterPro"/>
</dbReference>
<dbReference type="InterPro" id="IPR000172">
    <property type="entry name" value="GMC_OxRdtase_N"/>
</dbReference>
<evidence type="ECO:0000256" key="4">
    <source>
        <dbReference type="RuleBase" id="RU003968"/>
    </source>
</evidence>
<organism evidence="7 8">
    <name type="scientific">Aquatica leii</name>
    <dbReference type="NCBI Taxonomy" id="1421715"/>
    <lineage>
        <taxon>Eukaryota</taxon>
        <taxon>Metazoa</taxon>
        <taxon>Ecdysozoa</taxon>
        <taxon>Arthropoda</taxon>
        <taxon>Hexapoda</taxon>
        <taxon>Insecta</taxon>
        <taxon>Pterygota</taxon>
        <taxon>Neoptera</taxon>
        <taxon>Endopterygota</taxon>
        <taxon>Coleoptera</taxon>
        <taxon>Polyphaga</taxon>
        <taxon>Elateriformia</taxon>
        <taxon>Elateroidea</taxon>
        <taxon>Lampyridae</taxon>
        <taxon>Luciolinae</taxon>
        <taxon>Aquatica</taxon>
    </lineage>
</organism>
<evidence type="ECO:0000256" key="3">
    <source>
        <dbReference type="PIRSR" id="PIRSR000137-2"/>
    </source>
</evidence>
<feature type="active site" description="Proton donor" evidence="2">
    <location>
        <position position="585"/>
    </location>
</feature>
<dbReference type="Gene3D" id="3.50.50.60">
    <property type="entry name" value="FAD/NAD(P)-binding domain"/>
    <property type="match status" value="1"/>
</dbReference>
<comment type="similarity">
    <text evidence="1 4">Belongs to the GMC oxidoreductase family.</text>
</comment>
<dbReference type="GO" id="GO:0050660">
    <property type="term" value="F:flavin adenine dinucleotide binding"/>
    <property type="evidence" value="ECO:0007669"/>
    <property type="project" value="InterPro"/>
</dbReference>
<sequence length="649" mass="72459">MLDFFTNIMASIYVSKGSQLGTSNGVLDGYRTRDCRYPIQLRRKSGQKLTLALLLVYVLCQSDDLVDYYVELIQSELKRSETFRSPSNAQDSKPFSSNYIEYGTFDHIVVGSGSAGGIIASRLSEDPFREILLLEAGGSETNFTEIPGMTGAVFKLEYAWNYYTVPQTTACLGLANRQCTYFRGKILGGTSAVNAAVYTRGSKRDFDNWCAEGNLGWCYTDVLPFFKKLENSNINGDPLYHGTGGYINIEYAQPNTRQQRAFIEANIELNSSYVDYNGYRQEGVGIAQLNIINGRRASTGNTYLKEAANRKNLKILTHSHATRILINPKTKKAFGVLFAKNNQYYVARSRKDIVISAGSIGSPQLLMLSGIGPKLHLEKLRIPLIQDLSVGENLQDHVGFGLLHFKSNFSETPKTLKDNVIDYLNGVGEFTNPLNVEGIAFFRTNLTKTDDFADVETLLMRTTNMIDTLYGEDKFNVSAENLTYFFSILLILQHPESRGNLKLKSPDAFEYPLIDPRLLSDPNFKDIETIYEGIMVTLKLLDTEAFKKLGVQLFPIHLPACKQFEYSSKDYWYCHIKQAASTSAHIAGTCKMGQDPLHGAVVDHHLKVYGIQNLRVADASIMPLIPGAHINAAVMMIGEKAAHLIRECP</sequence>
<protein>
    <recommendedName>
        <fullName evidence="5 6">Glucose-methanol-choline oxidoreductase N-terminal domain-containing protein</fullName>
    </recommendedName>
</protein>
<keyword evidence="3 4" id="KW-0274">FAD</keyword>
<dbReference type="InterPro" id="IPR036188">
    <property type="entry name" value="FAD/NAD-bd_sf"/>
</dbReference>
<evidence type="ECO:0000259" key="5">
    <source>
        <dbReference type="PROSITE" id="PS00623"/>
    </source>
</evidence>
<dbReference type="PANTHER" id="PTHR11552:SF158">
    <property type="entry name" value="GH23626P-RELATED"/>
    <property type="match status" value="1"/>
</dbReference>
<evidence type="ECO:0000313" key="8">
    <source>
        <dbReference type="Proteomes" id="UP001353858"/>
    </source>
</evidence>
<dbReference type="PROSITE" id="PS00624">
    <property type="entry name" value="GMC_OXRED_2"/>
    <property type="match status" value="1"/>
</dbReference>
<evidence type="ECO:0000313" key="7">
    <source>
        <dbReference type="EMBL" id="KAK4887510.1"/>
    </source>
</evidence>
<dbReference type="Pfam" id="PF05199">
    <property type="entry name" value="GMC_oxred_C"/>
    <property type="match status" value="1"/>
</dbReference>
<feature type="domain" description="Glucose-methanol-choline oxidoreductase N-terminal" evidence="6">
    <location>
        <begin position="358"/>
        <end position="372"/>
    </location>
</feature>
<comment type="cofactor">
    <cofactor evidence="3">
        <name>FAD</name>
        <dbReference type="ChEBI" id="CHEBI:57692"/>
    </cofactor>
</comment>
<comment type="caution">
    <text evidence="7">The sequence shown here is derived from an EMBL/GenBank/DDBJ whole genome shotgun (WGS) entry which is preliminary data.</text>
</comment>
<gene>
    <name evidence="7" type="ORF">RN001_003781</name>
</gene>